<evidence type="ECO:0000313" key="3">
    <source>
        <dbReference type="EMBL" id="KIC65980.1"/>
    </source>
</evidence>
<dbReference type="EMBL" id="JWTB01000025">
    <property type="protein sequence ID" value="KIC65980.1"/>
    <property type="molecule type" value="Genomic_DNA"/>
</dbReference>
<comment type="caution">
    <text evidence="3">The sequence shown here is derived from an EMBL/GenBank/DDBJ whole genome shotgun (WGS) entry which is preliminary data.</text>
</comment>
<gene>
    <name evidence="3" type="ORF">RM50_13810</name>
</gene>
<feature type="domain" description="DUF2231" evidence="2">
    <location>
        <begin position="53"/>
        <end position="171"/>
    </location>
</feature>
<proteinExistence type="predicted"/>
<dbReference type="InterPro" id="IPR019251">
    <property type="entry name" value="DUF2231_TM"/>
</dbReference>
<feature type="transmembrane region" description="Helical" evidence="1">
    <location>
        <begin position="120"/>
        <end position="139"/>
    </location>
</feature>
<evidence type="ECO:0000313" key="4">
    <source>
        <dbReference type="Proteomes" id="UP000031196"/>
    </source>
</evidence>
<reference evidence="3 4" key="1">
    <citation type="submission" date="2014-12" db="EMBL/GenBank/DDBJ databases">
        <title>Genome sequencing of Arthrobacter phenanthrenivorans SWC37.</title>
        <authorList>
            <person name="Tan P.W."/>
            <person name="Chan K.-G."/>
        </authorList>
    </citation>
    <scope>NUCLEOTIDE SEQUENCE [LARGE SCALE GENOMIC DNA]</scope>
    <source>
        <strain evidence="3 4">SWC37</strain>
    </source>
</reference>
<dbReference type="RefSeq" id="WP_043453661.1">
    <property type="nucleotide sequence ID" value="NZ_JWTB01000025.1"/>
</dbReference>
<accession>A0A0B4DNH8</accession>
<dbReference type="Proteomes" id="UP000031196">
    <property type="component" value="Unassembled WGS sequence"/>
</dbReference>
<keyword evidence="1" id="KW-0472">Membrane</keyword>
<evidence type="ECO:0000256" key="1">
    <source>
        <dbReference type="SAM" id="Phobius"/>
    </source>
</evidence>
<protein>
    <recommendedName>
        <fullName evidence="2">DUF2231 domain-containing protein</fullName>
    </recommendedName>
</protein>
<keyword evidence="1" id="KW-1133">Transmembrane helix</keyword>
<sequence length="183" mass="19308">MHAASRPGRYTRFLAKLEEAHPLDAAVTAAEPLASRLMPGRRIPSIIRGDTTGIPLHVILTDAPFGAWWSAVFLDLFEDEGSRRAARRLVGLGVLAAVPTALSGWATWSGKDRAIKRVGIVHAAANAAATIVYGASWAARTRGRHRLGVRLSRAGAVLLLVSGFLGGHLSSGRHASGQGVPRG</sequence>
<dbReference type="AlphaFoldDB" id="A0A0B4DNH8"/>
<dbReference type="OrthoDB" id="9795104at2"/>
<feature type="transmembrane region" description="Helical" evidence="1">
    <location>
        <begin position="151"/>
        <end position="169"/>
    </location>
</feature>
<organism evidence="3 4">
    <name type="scientific">Pseudarthrobacter phenanthrenivorans</name>
    <name type="common">Arthrobacter phenanthrenivorans</name>
    <dbReference type="NCBI Taxonomy" id="361575"/>
    <lineage>
        <taxon>Bacteria</taxon>
        <taxon>Bacillati</taxon>
        <taxon>Actinomycetota</taxon>
        <taxon>Actinomycetes</taxon>
        <taxon>Micrococcales</taxon>
        <taxon>Micrococcaceae</taxon>
        <taxon>Pseudarthrobacter</taxon>
    </lineage>
</organism>
<evidence type="ECO:0000259" key="2">
    <source>
        <dbReference type="Pfam" id="PF09990"/>
    </source>
</evidence>
<keyword evidence="1" id="KW-0812">Transmembrane</keyword>
<dbReference type="Pfam" id="PF09990">
    <property type="entry name" value="DUF2231"/>
    <property type="match status" value="1"/>
</dbReference>
<feature type="transmembrane region" description="Helical" evidence="1">
    <location>
        <begin position="89"/>
        <end position="108"/>
    </location>
</feature>
<name>A0A0B4DNH8_PSEPS</name>